<dbReference type="Proteomes" id="UP001328107">
    <property type="component" value="Unassembled WGS sequence"/>
</dbReference>
<feature type="non-terminal residue" evidence="2">
    <location>
        <position position="1"/>
    </location>
</feature>
<evidence type="ECO:0000256" key="1">
    <source>
        <dbReference type="SAM" id="Coils"/>
    </source>
</evidence>
<protein>
    <submittedName>
        <fullName evidence="2">Uncharacterized protein</fullName>
    </submittedName>
</protein>
<proteinExistence type="predicted"/>
<evidence type="ECO:0000313" key="2">
    <source>
        <dbReference type="EMBL" id="GMR31282.1"/>
    </source>
</evidence>
<accession>A0AAN4YYJ9</accession>
<sequence length="221" mass="25855">AENRRLNERLDEANLRIESLNGEKLNLEQEWKNTCEEASEAVDVVRRRLEEMERSAELKDKKVRELEDENLRLNDSVSDSKIAALQSKETKKVEEQNETINMTESKLKADVTAWHIWYEDNRAYFGSNVRMPPIRLNWKPVNVHIPPPRSMEGPYHGGYQSMPEHNHMGLRPLFEPNNMPHRSMFLPIQGGPGVFRSPPPSFNFQTMPSQPRPPDQFDMYW</sequence>
<reference evidence="3" key="1">
    <citation type="submission" date="2022-10" db="EMBL/GenBank/DDBJ databases">
        <title>Genome assembly of Pristionchus species.</title>
        <authorList>
            <person name="Yoshida K."/>
            <person name="Sommer R.J."/>
        </authorList>
    </citation>
    <scope>NUCLEOTIDE SEQUENCE [LARGE SCALE GENOMIC DNA]</scope>
    <source>
        <strain evidence="3">RS5460</strain>
    </source>
</reference>
<name>A0AAN4YYJ9_9BILA</name>
<gene>
    <name evidence="2" type="ORF">PMAYCL1PPCAC_01477</name>
</gene>
<keyword evidence="3" id="KW-1185">Reference proteome</keyword>
<dbReference type="AlphaFoldDB" id="A0AAN4YYJ9"/>
<comment type="caution">
    <text evidence="2">The sequence shown here is derived from an EMBL/GenBank/DDBJ whole genome shotgun (WGS) entry which is preliminary data.</text>
</comment>
<keyword evidence="1" id="KW-0175">Coiled coil</keyword>
<feature type="coiled-coil region" evidence="1">
    <location>
        <begin position="3"/>
        <end position="76"/>
    </location>
</feature>
<evidence type="ECO:0000313" key="3">
    <source>
        <dbReference type="Proteomes" id="UP001328107"/>
    </source>
</evidence>
<dbReference type="EMBL" id="BTRK01000001">
    <property type="protein sequence ID" value="GMR31282.1"/>
    <property type="molecule type" value="Genomic_DNA"/>
</dbReference>
<organism evidence="2 3">
    <name type="scientific">Pristionchus mayeri</name>
    <dbReference type="NCBI Taxonomy" id="1317129"/>
    <lineage>
        <taxon>Eukaryota</taxon>
        <taxon>Metazoa</taxon>
        <taxon>Ecdysozoa</taxon>
        <taxon>Nematoda</taxon>
        <taxon>Chromadorea</taxon>
        <taxon>Rhabditida</taxon>
        <taxon>Rhabditina</taxon>
        <taxon>Diplogasteromorpha</taxon>
        <taxon>Diplogasteroidea</taxon>
        <taxon>Neodiplogasteridae</taxon>
        <taxon>Pristionchus</taxon>
    </lineage>
</organism>